<comment type="caution">
    <text evidence="1">The sequence shown here is derived from an EMBL/GenBank/DDBJ whole genome shotgun (WGS) entry which is preliminary data.</text>
</comment>
<sequence>MSLPPPNWPINFKTTLMRAILYVLFIGAIAQGAYLEALYMPELRFSEYGFTELAQTAVLATCCLMLIYVRHVLKIWPTVTLLLFAFIASSLVREQDYFLDEYIARHTWKILVALIVIPSIAWVVIKRHQFLDEFRYYSNTFAFGLFAGGVLTTYVFSRLYGRSIFWEAVLEDNYVRTFKDAAEEVTELLGYSLILFATLELLLLARRIYLTRQLPRSS</sequence>
<name>A0ACC5VPL5_9GAMM</name>
<dbReference type="EMBL" id="JABYQT010000001">
    <property type="protein sequence ID" value="MBZ5486158.1"/>
    <property type="molecule type" value="Genomic_DNA"/>
</dbReference>
<evidence type="ECO:0000313" key="2">
    <source>
        <dbReference type="Proteomes" id="UP001319846"/>
    </source>
</evidence>
<gene>
    <name evidence="1" type="ORF">HW452_01285</name>
</gene>
<keyword evidence="2" id="KW-1185">Reference proteome</keyword>
<reference evidence="1" key="1">
    <citation type="submission" date="2020-06" db="EMBL/GenBank/DDBJ databases">
        <title>Whole Genome Sequence of Halomonas aquamarina MB598.</title>
        <authorList>
            <person name="Pervaiz M."/>
            <person name="Fariq A."/>
            <person name="Yasmin A."/>
            <person name="Welch M."/>
        </authorList>
    </citation>
    <scope>NUCLEOTIDE SEQUENCE</scope>
    <source>
        <strain evidence="1">MB598</strain>
    </source>
</reference>
<dbReference type="Proteomes" id="UP001319846">
    <property type="component" value="Unassembled WGS sequence"/>
</dbReference>
<evidence type="ECO:0000313" key="1">
    <source>
        <dbReference type="EMBL" id="MBZ5486158.1"/>
    </source>
</evidence>
<organism evidence="1 2">
    <name type="scientific">Vreelandella aquamarina</name>
    <dbReference type="NCBI Taxonomy" id="77097"/>
    <lineage>
        <taxon>Bacteria</taxon>
        <taxon>Pseudomonadati</taxon>
        <taxon>Pseudomonadota</taxon>
        <taxon>Gammaproteobacteria</taxon>
        <taxon>Oceanospirillales</taxon>
        <taxon>Halomonadaceae</taxon>
        <taxon>Vreelandella</taxon>
    </lineage>
</organism>
<proteinExistence type="predicted"/>
<protein>
    <submittedName>
        <fullName evidence="1">Uncharacterized protein</fullName>
    </submittedName>
</protein>
<accession>A0ACC5VPL5</accession>